<gene>
    <name evidence="3" type="ORF">CIB95_10445</name>
</gene>
<dbReference type="SUPFAM" id="SSF56059">
    <property type="entry name" value="Glutathione synthetase ATP-binding domain-like"/>
    <property type="match status" value="1"/>
</dbReference>
<dbReference type="Proteomes" id="UP000217083">
    <property type="component" value="Unassembled WGS sequence"/>
</dbReference>
<evidence type="ECO:0000256" key="1">
    <source>
        <dbReference type="PROSITE-ProRule" id="PRU00409"/>
    </source>
</evidence>
<dbReference type="GO" id="GO:0005524">
    <property type="term" value="F:ATP binding"/>
    <property type="evidence" value="ECO:0007669"/>
    <property type="project" value="UniProtKB-UniRule"/>
</dbReference>
<dbReference type="Gene3D" id="3.30.470.20">
    <property type="entry name" value="ATP-grasp fold, B domain"/>
    <property type="match status" value="1"/>
</dbReference>
<dbReference type="PROSITE" id="PS50975">
    <property type="entry name" value="ATP_GRASP"/>
    <property type="match status" value="1"/>
</dbReference>
<dbReference type="AlphaFoldDB" id="A0A263BSG3"/>
<name>A0A263BSG3_9BACI</name>
<evidence type="ECO:0000259" key="2">
    <source>
        <dbReference type="PROSITE" id="PS50975"/>
    </source>
</evidence>
<comment type="caution">
    <text evidence="3">The sequence shown here is derived from an EMBL/GenBank/DDBJ whole genome shotgun (WGS) entry which is preliminary data.</text>
</comment>
<keyword evidence="4" id="KW-1185">Reference proteome</keyword>
<accession>A0A263BSG3</accession>
<organism evidence="3 4">
    <name type="scientific">Lottiidibacillus patelloidae</name>
    <dbReference type="NCBI Taxonomy" id="2670334"/>
    <lineage>
        <taxon>Bacteria</taxon>
        <taxon>Bacillati</taxon>
        <taxon>Bacillota</taxon>
        <taxon>Bacilli</taxon>
        <taxon>Bacillales</taxon>
        <taxon>Bacillaceae</taxon>
        <taxon>Lottiidibacillus</taxon>
    </lineage>
</organism>
<dbReference type="EMBL" id="NPIA01000005">
    <property type="protein sequence ID" value="OZM56635.1"/>
    <property type="molecule type" value="Genomic_DNA"/>
</dbReference>
<feature type="domain" description="ATP-grasp" evidence="2">
    <location>
        <begin position="121"/>
        <end position="307"/>
    </location>
</feature>
<reference evidence="3 4" key="2">
    <citation type="submission" date="2017-09" db="EMBL/GenBank/DDBJ databases">
        <title>Bacillus patelloidae sp. nov., isolated from the intestinal tract of a marine limpet.</title>
        <authorList>
            <person name="Liu R."/>
            <person name="Dong C."/>
            <person name="Shao Z."/>
        </authorList>
    </citation>
    <scope>NUCLEOTIDE SEQUENCE [LARGE SCALE GENOMIC DNA]</scope>
    <source>
        <strain evidence="3 4">SA5d-4</strain>
    </source>
</reference>
<protein>
    <recommendedName>
        <fullName evidence="2">ATP-grasp domain-containing protein</fullName>
    </recommendedName>
</protein>
<keyword evidence="1" id="KW-0547">Nucleotide-binding</keyword>
<sequence length="401" mass="46644">MIAKRKIKIIREKGYAVVVIAGSFGALAITRELGKRKIPCIVIGEEFVRKSKYALVSLKATTVEEIRDYLKELPGILKTKLLLFTDTDRTLQFIFSNWEELAEHYQMPFSKDNVTLIDKERLSLYAAENKVAVPKKFTSVEEVRESDFPIIIKPINHDQQQTEKAYICYDKKTAIQHEQLFRRLNVPFIMQQYVSGNVNQIYNLLLYRGKSGQVLIGFGSRKLRSFPLNYGTGSAQITEYNEEISQQSIQLLKETNYCGVAEFEYKYCVKRDCYFLIEVNGRFPLQCALLSKVNSSFIENICMDLLTVSIPQDDPFYEKKKQKITWLYLINDLRSMRAANIKITNCLSIYLNVFRTTKIQDPLWSISDPIPSLYYYKYLIKKVIKENEVSQHKKKRSVTIN</sequence>
<dbReference type="RefSeq" id="WP_094924914.1">
    <property type="nucleotide sequence ID" value="NZ_NPIA01000005.1"/>
</dbReference>
<keyword evidence="1" id="KW-0067">ATP-binding</keyword>
<dbReference type="GO" id="GO:0046872">
    <property type="term" value="F:metal ion binding"/>
    <property type="evidence" value="ECO:0007669"/>
    <property type="project" value="InterPro"/>
</dbReference>
<proteinExistence type="predicted"/>
<evidence type="ECO:0000313" key="4">
    <source>
        <dbReference type="Proteomes" id="UP000217083"/>
    </source>
</evidence>
<evidence type="ECO:0000313" key="3">
    <source>
        <dbReference type="EMBL" id="OZM56635.1"/>
    </source>
</evidence>
<reference evidence="4" key="1">
    <citation type="submission" date="2017-08" db="EMBL/GenBank/DDBJ databases">
        <authorList>
            <person name="Huang Z."/>
        </authorList>
    </citation>
    <scope>NUCLEOTIDE SEQUENCE [LARGE SCALE GENOMIC DNA]</scope>
    <source>
        <strain evidence="4">SA5d-4</strain>
    </source>
</reference>
<dbReference type="InterPro" id="IPR011761">
    <property type="entry name" value="ATP-grasp"/>
</dbReference>